<evidence type="ECO:0000256" key="1">
    <source>
        <dbReference type="SAM" id="MobiDB-lite"/>
    </source>
</evidence>
<feature type="compositionally biased region" description="Basic and acidic residues" evidence="1">
    <location>
        <begin position="95"/>
        <end position="107"/>
    </location>
</feature>
<feature type="compositionally biased region" description="Basic and acidic residues" evidence="1">
    <location>
        <begin position="137"/>
        <end position="152"/>
    </location>
</feature>
<comment type="caution">
    <text evidence="2">The sequence shown here is derived from an EMBL/GenBank/DDBJ whole genome shotgun (WGS) entry which is preliminary data.</text>
</comment>
<dbReference type="AlphaFoldDB" id="A0AAW1TFN7"/>
<name>A0AAW1TFN7_9CHLO</name>
<feature type="compositionally biased region" description="Gly residues" evidence="1">
    <location>
        <begin position="165"/>
        <end position="187"/>
    </location>
</feature>
<protein>
    <submittedName>
        <fullName evidence="2">Uncharacterized protein</fullName>
    </submittedName>
</protein>
<feature type="compositionally biased region" description="Gly residues" evidence="1">
    <location>
        <begin position="220"/>
        <end position="267"/>
    </location>
</feature>
<organism evidence="2 3">
    <name type="scientific">Apatococcus fuscideae</name>
    <dbReference type="NCBI Taxonomy" id="2026836"/>
    <lineage>
        <taxon>Eukaryota</taxon>
        <taxon>Viridiplantae</taxon>
        <taxon>Chlorophyta</taxon>
        <taxon>core chlorophytes</taxon>
        <taxon>Trebouxiophyceae</taxon>
        <taxon>Chlorellales</taxon>
        <taxon>Chlorellaceae</taxon>
        <taxon>Apatococcus</taxon>
    </lineage>
</organism>
<evidence type="ECO:0000313" key="2">
    <source>
        <dbReference type="EMBL" id="KAK9868692.1"/>
    </source>
</evidence>
<reference evidence="2 3" key="1">
    <citation type="journal article" date="2024" name="Nat. Commun.">
        <title>Phylogenomics reveals the evolutionary origins of lichenization in chlorophyte algae.</title>
        <authorList>
            <person name="Puginier C."/>
            <person name="Libourel C."/>
            <person name="Otte J."/>
            <person name="Skaloud P."/>
            <person name="Haon M."/>
            <person name="Grisel S."/>
            <person name="Petersen M."/>
            <person name="Berrin J.G."/>
            <person name="Delaux P.M."/>
            <person name="Dal Grande F."/>
            <person name="Keller J."/>
        </authorList>
    </citation>
    <scope>NUCLEOTIDE SEQUENCE [LARGE SCALE GENOMIC DNA]</scope>
    <source>
        <strain evidence="2 3">SAG 2523</strain>
    </source>
</reference>
<dbReference type="Proteomes" id="UP001485043">
    <property type="component" value="Unassembled WGS sequence"/>
</dbReference>
<keyword evidence="3" id="KW-1185">Reference proteome</keyword>
<dbReference type="EMBL" id="JALJOV010000015">
    <property type="protein sequence ID" value="KAK9868692.1"/>
    <property type="molecule type" value="Genomic_DNA"/>
</dbReference>
<accession>A0AAW1TFN7</accession>
<evidence type="ECO:0000313" key="3">
    <source>
        <dbReference type="Proteomes" id="UP001485043"/>
    </source>
</evidence>
<gene>
    <name evidence="2" type="ORF">WJX84_000098</name>
</gene>
<feature type="region of interest" description="Disordered" evidence="1">
    <location>
        <begin position="1"/>
        <end position="62"/>
    </location>
</feature>
<feature type="compositionally biased region" description="Low complexity" evidence="1">
    <location>
        <begin position="1"/>
        <end position="10"/>
    </location>
</feature>
<feature type="region of interest" description="Disordered" evidence="1">
    <location>
        <begin position="77"/>
        <end position="118"/>
    </location>
</feature>
<sequence>MESAPSNSSPPRERRRLNLKPRDEAAAAKAAAERNAAKQKLFGDAKPREVALAGRSGKTEEEVLREELAKEKIQLRLSPDQIQEKRTAESAVAEAKSELDEAEDGQREGPAAELASRQQKLDQLMVDFQEMALARAKSGEGVRPSERRRLAEEAQAMQGGQPPNQGGGQFGGRGGRQPFPGGRGGFQGRDEGFAAGRGGSPPEGNWARSGPPAQASSFGGDSGPPGDSGYGSFGGGGGAPGGAFGGYSGGGRGPSPGRGGGRGGRGRGPPSENQDFSFDAASGGLPGMDGGYEYSAPAPGPAARQDRF</sequence>
<feature type="compositionally biased region" description="Basic and acidic residues" evidence="1">
    <location>
        <begin position="20"/>
        <end position="49"/>
    </location>
</feature>
<feature type="region of interest" description="Disordered" evidence="1">
    <location>
        <begin position="135"/>
        <end position="308"/>
    </location>
</feature>
<proteinExistence type="predicted"/>